<reference evidence="1 2" key="1">
    <citation type="submission" date="2021-01" db="EMBL/GenBank/DDBJ databases">
        <title>Belnapia mucosa sp. nov. and Belnapia arida sp. nov., isolated from the Tabernas Desert (Almeria, Spain).</title>
        <authorList>
            <person name="Molina-Menor E."/>
            <person name="Vidal-Verdu A."/>
            <person name="Calonge A."/>
            <person name="Satari L."/>
            <person name="Pereto J."/>
            <person name="Porcar M."/>
        </authorList>
    </citation>
    <scope>NUCLEOTIDE SEQUENCE [LARGE SCALE GENOMIC DNA]</scope>
    <source>
        <strain evidence="1 2">T18</strain>
    </source>
</reference>
<dbReference type="Proteomes" id="UP000660885">
    <property type="component" value="Unassembled WGS sequence"/>
</dbReference>
<keyword evidence="2" id="KW-1185">Reference proteome</keyword>
<dbReference type="RefSeq" id="WP_202834615.1">
    <property type="nucleotide sequence ID" value="NZ_JAETWB010000026.1"/>
</dbReference>
<evidence type="ECO:0000313" key="2">
    <source>
        <dbReference type="Proteomes" id="UP000660885"/>
    </source>
</evidence>
<protein>
    <submittedName>
        <fullName evidence="1">Uncharacterized protein</fullName>
    </submittedName>
</protein>
<sequence>MARATTKAKAVEAEAAPQPTFASCELKYWSATTNKPWTPKLDELDDSWSRSDAEAELAALEEWLRVQQDASELGIRQAYAAHIARYLVGLFPSARVNGEAFALAAGEELGCFSADIVRLIGLRARKLKSLPTLGILIEFAEEENGRRRQQLDAYWKAFAAYSDAKAKAKLQAETLAYEAARAIAPCEFEAAAFHELWRIIVGTPTLGICDSSMNGRRRVAIANALLKRICDGEDRALHYALQILRYNQAAMFQDEAMQHSLPDMWTVQEEQLAQLPAFLGLPRLECWPEDCSPDVKWDAVVSPIGVEEGQRIYHWKYGHGTVLIPCDPLAIISFESAGKKRVFTGFLSVE</sequence>
<proteinExistence type="predicted"/>
<organism evidence="1 2">
    <name type="scientific">Belnapia arida</name>
    <dbReference type="NCBI Taxonomy" id="2804533"/>
    <lineage>
        <taxon>Bacteria</taxon>
        <taxon>Pseudomonadati</taxon>
        <taxon>Pseudomonadota</taxon>
        <taxon>Alphaproteobacteria</taxon>
        <taxon>Acetobacterales</taxon>
        <taxon>Roseomonadaceae</taxon>
        <taxon>Belnapia</taxon>
    </lineage>
</organism>
<name>A0ABS1U9M4_9PROT</name>
<dbReference type="EMBL" id="JAETWB010000026">
    <property type="protein sequence ID" value="MBL6081394.1"/>
    <property type="molecule type" value="Genomic_DNA"/>
</dbReference>
<gene>
    <name evidence="1" type="ORF">JMJ56_25695</name>
</gene>
<accession>A0ABS1U9M4</accession>
<evidence type="ECO:0000313" key="1">
    <source>
        <dbReference type="EMBL" id="MBL6081394.1"/>
    </source>
</evidence>
<comment type="caution">
    <text evidence="1">The sequence shown here is derived from an EMBL/GenBank/DDBJ whole genome shotgun (WGS) entry which is preliminary data.</text>
</comment>